<proteinExistence type="predicted"/>
<reference evidence="2" key="1">
    <citation type="journal article" date="2014" name="Nucleic Acids Res.">
        <title>The evolutionary dynamics of variant antigen genes in Babesia reveal a history of genomic innovation underlying host-parasite interaction.</title>
        <authorList>
            <person name="Jackson A.P."/>
            <person name="Otto T.D."/>
            <person name="Darby A."/>
            <person name="Ramaprasad A."/>
            <person name="Xia D."/>
            <person name="Echaide I.E."/>
            <person name="Farber M."/>
            <person name="Gahlot S."/>
            <person name="Gamble J."/>
            <person name="Gupta D."/>
            <person name="Gupta Y."/>
            <person name="Jackson L."/>
            <person name="Malandrin L."/>
            <person name="Malas T.B."/>
            <person name="Moussa E."/>
            <person name="Nair M."/>
            <person name="Reid A.J."/>
            <person name="Sanders M."/>
            <person name="Sharma J."/>
            <person name="Tracey A."/>
            <person name="Quail M.A."/>
            <person name="Weir W."/>
            <person name="Wastling J.M."/>
            <person name="Hall N."/>
            <person name="Willadsen P."/>
            <person name="Lingelbach K."/>
            <person name="Shiels B."/>
            <person name="Tait A."/>
            <person name="Berriman M."/>
            <person name="Allred D.R."/>
            <person name="Pain A."/>
        </authorList>
    </citation>
    <scope>NUCLEOTIDE SEQUENCE</scope>
    <source>
        <strain evidence="2">1802A</strain>
    </source>
</reference>
<gene>
    <name evidence="2" type="ORF">X943_001914</name>
</gene>
<feature type="signal peptide" evidence="1">
    <location>
        <begin position="1"/>
        <end position="24"/>
    </location>
</feature>
<evidence type="ECO:0000313" key="2">
    <source>
        <dbReference type="EMBL" id="KAK1936184.1"/>
    </source>
</evidence>
<evidence type="ECO:0000256" key="1">
    <source>
        <dbReference type="SAM" id="SignalP"/>
    </source>
</evidence>
<keyword evidence="1" id="KW-0732">Signal</keyword>
<dbReference type="AlphaFoldDB" id="A0AAD9GD27"/>
<comment type="caution">
    <text evidence="2">The sequence shown here is derived from an EMBL/GenBank/DDBJ whole genome shotgun (WGS) entry which is preliminary data.</text>
</comment>
<feature type="chain" id="PRO_5041984590" evidence="1">
    <location>
        <begin position="25"/>
        <end position="363"/>
    </location>
</feature>
<organism evidence="2 3">
    <name type="scientific">Babesia divergens</name>
    <dbReference type="NCBI Taxonomy" id="32595"/>
    <lineage>
        <taxon>Eukaryota</taxon>
        <taxon>Sar</taxon>
        <taxon>Alveolata</taxon>
        <taxon>Apicomplexa</taxon>
        <taxon>Aconoidasida</taxon>
        <taxon>Piroplasmida</taxon>
        <taxon>Babesiidae</taxon>
        <taxon>Babesia</taxon>
    </lineage>
</organism>
<reference evidence="2" key="2">
    <citation type="submission" date="2021-05" db="EMBL/GenBank/DDBJ databases">
        <authorList>
            <person name="Pain A."/>
        </authorList>
    </citation>
    <scope>NUCLEOTIDE SEQUENCE</scope>
    <source>
        <strain evidence="2">1802A</strain>
    </source>
</reference>
<evidence type="ECO:0000313" key="3">
    <source>
        <dbReference type="Proteomes" id="UP001195914"/>
    </source>
</evidence>
<keyword evidence="3" id="KW-1185">Reference proteome</keyword>
<sequence length="363" mass="41689">MFIDLFLQMCMWFMVAVYTRICWSLSNPIALEFDNHKAKNILTKDLFKEGRAIPFIEVDYFPFEPNPENSRNTCKDQLKKGYQDFVYALAEHNSCDINHISGTSLEVLDGQLFSVASSIKFNQPPYNLTTEQKELCNQVKISAYCPTYLQYAECVFFTYVNSEATKILTSPNLQFSDTAVHPLFPKYVGRDKKPYSFLLDETVSHLCRFVNTACGTLHPQFENTGAFRLQHICTVFDVYTPLQGLDSLYDETLPEKERADLILRERLLAETYYFNMKNDGTKFSPLGLPYDVHLNPGDVLTKFFGELCKRRCAYHNIMRDLTHAWKKLSVLGYQRQVLMCAKLSTTCSECSVCSDMAIAVKST</sequence>
<accession>A0AAD9GD27</accession>
<dbReference type="EMBL" id="JAHBMH010000044">
    <property type="protein sequence ID" value="KAK1936184.1"/>
    <property type="molecule type" value="Genomic_DNA"/>
</dbReference>
<protein>
    <submittedName>
        <fullName evidence="2">Uncharacterized protein</fullName>
    </submittedName>
</protein>
<name>A0AAD9GD27_BABDI</name>
<dbReference type="Proteomes" id="UP001195914">
    <property type="component" value="Unassembled WGS sequence"/>
</dbReference>